<evidence type="ECO:0000313" key="14">
    <source>
        <dbReference type="EMBL" id="KNC53248.1"/>
    </source>
</evidence>
<dbReference type="EMBL" id="GL349480">
    <property type="protein sequence ID" value="KNC53248.1"/>
    <property type="molecule type" value="Genomic_DNA"/>
</dbReference>
<dbReference type="PANTHER" id="PTHR11886:SF35">
    <property type="entry name" value="DYNEIN LIGHT CHAIN"/>
    <property type="match status" value="1"/>
</dbReference>
<dbReference type="OrthoDB" id="10033309at2759"/>
<dbReference type="CDD" id="cd21452">
    <property type="entry name" value="DLC-like_DYNLL1_DYNLL2"/>
    <property type="match status" value="1"/>
</dbReference>
<keyword evidence="12" id="KW-0539">Nucleus</keyword>
<dbReference type="InterPro" id="IPR037177">
    <property type="entry name" value="DLC_sf"/>
</dbReference>
<dbReference type="GeneID" id="25567356"/>
<dbReference type="Pfam" id="PF01221">
    <property type="entry name" value="Dynein_light"/>
    <property type="match status" value="1"/>
</dbReference>
<keyword evidence="5 13" id="KW-0963">Cytoplasm</keyword>
<name>A0A0L0DP97_THETB</name>
<keyword evidence="11 13" id="KW-0206">Cytoskeleton</keyword>
<dbReference type="PROSITE" id="PS01239">
    <property type="entry name" value="DYNEIN_LIGHT_1"/>
    <property type="match status" value="1"/>
</dbReference>
<evidence type="ECO:0000256" key="12">
    <source>
        <dbReference type="ARBA" id="ARBA00023242"/>
    </source>
</evidence>
<keyword evidence="15" id="KW-1185">Reference proteome</keyword>
<evidence type="ECO:0000256" key="1">
    <source>
        <dbReference type="ARBA" id="ARBA00004123"/>
    </source>
</evidence>
<dbReference type="GO" id="GO:0051028">
    <property type="term" value="P:mRNA transport"/>
    <property type="evidence" value="ECO:0007669"/>
    <property type="project" value="UniProtKB-KW"/>
</dbReference>
<protein>
    <recommendedName>
        <fullName evidence="13">Dynein light chain</fullName>
    </recommendedName>
</protein>
<evidence type="ECO:0000256" key="6">
    <source>
        <dbReference type="ARBA" id="ARBA00022701"/>
    </source>
</evidence>
<dbReference type="eggNOG" id="KOG3430">
    <property type="taxonomic scope" value="Eukaryota"/>
</dbReference>
<dbReference type="STRING" id="461836.A0A0L0DP97"/>
<dbReference type="PANTHER" id="PTHR11886">
    <property type="entry name" value="DYNEIN LIGHT CHAIN"/>
    <property type="match status" value="1"/>
</dbReference>
<dbReference type="InterPro" id="IPR019763">
    <property type="entry name" value="Dynein_light_1/2_CS"/>
</dbReference>
<keyword evidence="7" id="KW-0509">mRNA transport</keyword>
<proteinExistence type="inferred from homology"/>
<accession>A0A0L0DP97</accession>
<dbReference type="AlphaFoldDB" id="A0A0L0DP97"/>
<evidence type="ECO:0000313" key="15">
    <source>
        <dbReference type="Proteomes" id="UP000054408"/>
    </source>
</evidence>
<dbReference type="GO" id="GO:0007017">
    <property type="term" value="P:microtubule-based process"/>
    <property type="evidence" value="ECO:0007669"/>
    <property type="project" value="InterPro"/>
</dbReference>
<dbReference type="GO" id="GO:0005868">
    <property type="term" value="C:cytoplasmic dynein complex"/>
    <property type="evidence" value="ECO:0007669"/>
    <property type="project" value="TreeGrafter"/>
</dbReference>
<keyword evidence="10 13" id="KW-0505">Motor protein</keyword>
<comment type="similarity">
    <text evidence="3 13">Belongs to the dynein light chain family.</text>
</comment>
<keyword evidence="4" id="KW-0813">Transport</keyword>
<dbReference type="GO" id="GO:0015031">
    <property type="term" value="P:protein transport"/>
    <property type="evidence" value="ECO:0007669"/>
    <property type="project" value="UniProtKB-KW"/>
</dbReference>
<reference evidence="14 15" key="1">
    <citation type="submission" date="2010-05" db="EMBL/GenBank/DDBJ databases">
        <title>The Genome Sequence of Thecamonas trahens ATCC 50062.</title>
        <authorList>
            <consortium name="The Broad Institute Genome Sequencing Platform"/>
            <person name="Russ C."/>
            <person name="Cuomo C."/>
            <person name="Shea T."/>
            <person name="Young S.K."/>
            <person name="Zeng Q."/>
            <person name="Koehrsen M."/>
            <person name="Haas B."/>
            <person name="Borodovsky M."/>
            <person name="Guigo R."/>
            <person name="Alvarado L."/>
            <person name="Berlin A."/>
            <person name="Bochicchio J."/>
            <person name="Borenstein D."/>
            <person name="Chapman S."/>
            <person name="Chen Z."/>
            <person name="Freedman E."/>
            <person name="Gellesch M."/>
            <person name="Goldberg J."/>
            <person name="Griggs A."/>
            <person name="Gujja S."/>
            <person name="Heilman E."/>
            <person name="Heiman D."/>
            <person name="Hepburn T."/>
            <person name="Howarth C."/>
            <person name="Jen D."/>
            <person name="Larson L."/>
            <person name="Mehta T."/>
            <person name="Park D."/>
            <person name="Pearson M."/>
            <person name="Roberts A."/>
            <person name="Saif S."/>
            <person name="Shenoy N."/>
            <person name="Sisk P."/>
            <person name="Stolte C."/>
            <person name="Sykes S."/>
            <person name="Thomson T."/>
            <person name="Walk T."/>
            <person name="White J."/>
            <person name="Yandava C."/>
            <person name="Burger G."/>
            <person name="Gray M.W."/>
            <person name="Holland P.W.H."/>
            <person name="King N."/>
            <person name="Lang F.B.F."/>
            <person name="Roger A.J."/>
            <person name="Ruiz-Trillo I."/>
            <person name="Lander E."/>
            <person name="Nusbaum C."/>
        </authorList>
    </citation>
    <scope>NUCLEOTIDE SEQUENCE [LARGE SCALE GENOMIC DNA]</scope>
    <source>
        <strain evidence="14 15">ATCC 50062</strain>
    </source>
</reference>
<dbReference type="Proteomes" id="UP000054408">
    <property type="component" value="Unassembled WGS sequence"/>
</dbReference>
<dbReference type="GO" id="GO:0005634">
    <property type="term" value="C:nucleus"/>
    <property type="evidence" value="ECO:0007669"/>
    <property type="project" value="UniProtKB-SubCell"/>
</dbReference>
<gene>
    <name evidence="14" type="ORF">AMSG_08736</name>
</gene>
<keyword evidence="6 13" id="KW-0493">Microtubule</keyword>
<comment type="subcellular location">
    <subcellularLocation>
        <location evidence="2 13">Cytoplasm</location>
        <location evidence="2 13">Cytoskeleton</location>
    </subcellularLocation>
    <subcellularLocation>
        <location evidence="1">Nucleus</location>
    </subcellularLocation>
</comment>
<evidence type="ECO:0000256" key="2">
    <source>
        <dbReference type="ARBA" id="ARBA00004245"/>
    </source>
</evidence>
<dbReference type="SUPFAM" id="SSF54648">
    <property type="entry name" value="DLC"/>
    <property type="match status" value="1"/>
</dbReference>
<dbReference type="OMA" id="KCANQAL"/>
<evidence type="ECO:0000256" key="9">
    <source>
        <dbReference type="ARBA" id="ARBA00023017"/>
    </source>
</evidence>
<dbReference type="RefSeq" id="XP_013754512.1">
    <property type="nucleotide sequence ID" value="XM_013899058.1"/>
</dbReference>
<dbReference type="FunFam" id="3.30.740.10:FF:000005">
    <property type="entry name" value="Dynein light chain"/>
    <property type="match status" value="1"/>
</dbReference>
<evidence type="ECO:0000256" key="7">
    <source>
        <dbReference type="ARBA" id="ARBA00022816"/>
    </source>
</evidence>
<evidence type="ECO:0000256" key="5">
    <source>
        <dbReference type="ARBA" id="ARBA00022490"/>
    </source>
</evidence>
<organism evidence="14 15">
    <name type="scientific">Thecamonas trahens ATCC 50062</name>
    <dbReference type="NCBI Taxonomy" id="461836"/>
    <lineage>
        <taxon>Eukaryota</taxon>
        <taxon>Apusozoa</taxon>
        <taxon>Apusomonadida</taxon>
        <taxon>Apusomonadidae</taxon>
        <taxon>Thecamonas</taxon>
    </lineage>
</organism>
<evidence type="ECO:0000256" key="11">
    <source>
        <dbReference type="ARBA" id="ARBA00023212"/>
    </source>
</evidence>
<keyword evidence="8" id="KW-0653">Protein transport</keyword>
<evidence type="ECO:0000256" key="10">
    <source>
        <dbReference type="ARBA" id="ARBA00023175"/>
    </source>
</evidence>
<dbReference type="GO" id="GO:0045505">
    <property type="term" value="F:dynein intermediate chain binding"/>
    <property type="evidence" value="ECO:0007669"/>
    <property type="project" value="TreeGrafter"/>
</dbReference>
<evidence type="ECO:0000256" key="4">
    <source>
        <dbReference type="ARBA" id="ARBA00022448"/>
    </source>
</evidence>
<sequence length="91" mass="10522">MAARETVVVKSIQMTDEQRDYAIDCATNALIDFNNEHDMASSIKYKFDDFYAPTWHCIVGRNFGSHVTHEVDHFIYFYIGQMGFLLFKTGS</sequence>
<evidence type="ECO:0000256" key="8">
    <source>
        <dbReference type="ARBA" id="ARBA00022927"/>
    </source>
</evidence>
<dbReference type="GO" id="GO:0005874">
    <property type="term" value="C:microtubule"/>
    <property type="evidence" value="ECO:0007669"/>
    <property type="project" value="UniProtKB-KW"/>
</dbReference>
<dbReference type="InterPro" id="IPR001372">
    <property type="entry name" value="Dynein_light_chain_typ-1/2"/>
</dbReference>
<evidence type="ECO:0000256" key="3">
    <source>
        <dbReference type="ARBA" id="ARBA00010156"/>
    </source>
</evidence>
<dbReference type="SMART" id="SM01375">
    <property type="entry name" value="Dynein_light"/>
    <property type="match status" value="1"/>
</dbReference>
<keyword evidence="9 13" id="KW-0243">Dynein</keyword>
<dbReference type="Gene3D" id="3.30.740.10">
    <property type="entry name" value="Protein Inhibitor Of Neuronal Nitric Oxide Synthase"/>
    <property type="match status" value="1"/>
</dbReference>
<evidence type="ECO:0000256" key="13">
    <source>
        <dbReference type="RuleBase" id="RU365010"/>
    </source>
</evidence>